<dbReference type="Pfam" id="PF06114">
    <property type="entry name" value="Peptidase_M78"/>
    <property type="match status" value="1"/>
</dbReference>
<dbReference type="Gene3D" id="1.10.10.2910">
    <property type="match status" value="1"/>
</dbReference>
<dbReference type="RefSeq" id="WP_213238413.1">
    <property type="nucleotide sequence ID" value="NZ_JAHBCL010000045.1"/>
</dbReference>
<comment type="caution">
    <text evidence="2">The sequence shown here is derived from an EMBL/GenBank/DDBJ whole genome shotgun (WGS) entry which is preliminary data.</text>
</comment>
<sequence>MNKLTQLIDKLGVEVITNPLPTRLNGLYFADTYNNYIIINRNVKSESKLREVLSHELGHYFTSILTNTASHYSDYLVKLNVHRNEFRAVRWACNYLMPDMDVIGAIIDGHVTLDALCNHFNVSKELLTMKFYFMSLHGLSWRIDDRRFLILSDLPSVYIFEEI</sequence>
<dbReference type="EMBL" id="JAHBCL010000045">
    <property type="protein sequence ID" value="MBS7528555.1"/>
    <property type="molecule type" value="Genomic_DNA"/>
</dbReference>
<gene>
    <name evidence="2" type="ORF">KHM83_17950</name>
</gene>
<keyword evidence="3" id="KW-1185">Reference proteome</keyword>
<protein>
    <submittedName>
        <fullName evidence="2">ImmA/IrrE family metallo-endopeptidase</fullName>
    </submittedName>
</protein>
<dbReference type="InterPro" id="IPR010359">
    <property type="entry name" value="IrrE_HExxH"/>
</dbReference>
<reference evidence="2 3" key="1">
    <citation type="submission" date="2021-05" db="EMBL/GenBank/DDBJ databases">
        <title>Fusibacter ferrireducens sp. nov., an anaerobic, sulfur- and Fe-reducing bacterium isolated from the mangrove sediment.</title>
        <authorList>
            <person name="Qiu D."/>
        </authorList>
    </citation>
    <scope>NUCLEOTIDE SEQUENCE [LARGE SCALE GENOMIC DNA]</scope>
    <source>
        <strain evidence="2 3">DSM 12116</strain>
    </source>
</reference>
<feature type="domain" description="IrrE N-terminal-like" evidence="1">
    <location>
        <begin position="9"/>
        <end position="130"/>
    </location>
</feature>
<name>A0ABS5PTQ4_9FIRM</name>
<organism evidence="2 3">
    <name type="scientific">Fusibacter paucivorans</name>
    <dbReference type="NCBI Taxonomy" id="76009"/>
    <lineage>
        <taxon>Bacteria</taxon>
        <taxon>Bacillati</taxon>
        <taxon>Bacillota</taxon>
        <taxon>Clostridia</taxon>
        <taxon>Eubacteriales</taxon>
        <taxon>Eubacteriales Family XII. Incertae Sedis</taxon>
        <taxon>Fusibacter</taxon>
    </lineage>
</organism>
<evidence type="ECO:0000259" key="1">
    <source>
        <dbReference type="Pfam" id="PF06114"/>
    </source>
</evidence>
<evidence type="ECO:0000313" key="3">
    <source>
        <dbReference type="Proteomes" id="UP000746471"/>
    </source>
</evidence>
<dbReference type="Proteomes" id="UP000746471">
    <property type="component" value="Unassembled WGS sequence"/>
</dbReference>
<evidence type="ECO:0000313" key="2">
    <source>
        <dbReference type="EMBL" id="MBS7528555.1"/>
    </source>
</evidence>
<accession>A0ABS5PTQ4</accession>
<proteinExistence type="predicted"/>